<keyword evidence="1" id="KW-1133">Transmembrane helix</keyword>
<dbReference type="eggNOG" id="COG4645">
    <property type="taxonomic scope" value="Bacteria"/>
</dbReference>
<dbReference type="HOGENOM" id="CLU_1830922_0_0_6"/>
<reference evidence="2 3" key="1">
    <citation type="journal article" date="2011" name="J. Bacteriol.">
        <title>Complete genome sequence of the polycyclic aromatic hydrocarbon-degrading bacterium Alteromonas sp. strain SN2.</title>
        <authorList>
            <person name="Jin H.M."/>
            <person name="Jeong H."/>
            <person name="Moon E.J."/>
            <person name="Math R.K."/>
            <person name="Lee K."/>
            <person name="Kim H.J."/>
            <person name="Jeon C.O."/>
            <person name="Oh T.K."/>
            <person name="Kim J.F."/>
        </authorList>
    </citation>
    <scope>NUCLEOTIDE SEQUENCE [LARGE SCALE GENOMIC DNA]</scope>
    <source>
        <strain evidence="3">JCM 17741 / KACC 18427 / KCTC 11700BP / SN2</strain>
    </source>
</reference>
<keyword evidence="1" id="KW-0812">Transmembrane</keyword>
<sequence length="140" mass="16138">MITICVNHVTWLLEKAGYNESRFPTLTHYGYSSAAEIFIFMSGCMVGMVYLNKPKVNKKLCSRAIYLYLSNIGLFTLLAIIGMFFSLNLLSEQTQLITLYAHPVDSLKNFLTLKYCPLFTELLYLYFLLLLMSIPFTYIL</sequence>
<dbReference type="Pfam" id="PF10129">
    <property type="entry name" value="OpgC_C"/>
    <property type="match status" value="1"/>
</dbReference>
<feature type="transmembrane region" description="Helical" evidence="1">
    <location>
        <begin position="122"/>
        <end position="139"/>
    </location>
</feature>
<dbReference type="RefSeq" id="WP_013784563.1">
    <property type="nucleotide sequence ID" value="NC_015554.1"/>
</dbReference>
<keyword evidence="1" id="KW-0472">Membrane</keyword>
<dbReference type="PANTHER" id="PTHR38592">
    <property type="entry name" value="BLL4819 PROTEIN"/>
    <property type="match status" value="1"/>
</dbReference>
<dbReference type="InterPro" id="IPR014550">
    <property type="entry name" value="UCP028704_OpgC"/>
</dbReference>
<dbReference type="KEGG" id="alt:ambt_10520"/>
<evidence type="ECO:0000313" key="3">
    <source>
        <dbReference type="Proteomes" id="UP000000683"/>
    </source>
</evidence>
<proteinExistence type="predicted"/>
<dbReference type="Proteomes" id="UP000000683">
    <property type="component" value="Chromosome"/>
</dbReference>
<feature type="transmembrane region" description="Helical" evidence="1">
    <location>
        <begin position="64"/>
        <end position="85"/>
    </location>
</feature>
<dbReference type="EMBL" id="CP002339">
    <property type="protein sequence ID" value="AEF03628.1"/>
    <property type="molecule type" value="Genomic_DNA"/>
</dbReference>
<gene>
    <name evidence="2" type="ordered locus">ambt_10520</name>
</gene>
<feature type="transmembrane region" description="Helical" evidence="1">
    <location>
        <begin position="29"/>
        <end position="52"/>
    </location>
</feature>
<accession>F5ZBH1</accession>
<protein>
    <submittedName>
        <fullName evidence="2">Uncharacterized protein</fullName>
    </submittedName>
</protein>
<organism evidence="2 3">
    <name type="scientific">Alteromonas naphthalenivorans</name>
    <dbReference type="NCBI Taxonomy" id="715451"/>
    <lineage>
        <taxon>Bacteria</taxon>
        <taxon>Pseudomonadati</taxon>
        <taxon>Pseudomonadota</taxon>
        <taxon>Gammaproteobacteria</taxon>
        <taxon>Alteromonadales</taxon>
        <taxon>Alteromonadaceae</taxon>
        <taxon>Alteromonas/Salinimonas group</taxon>
        <taxon>Alteromonas</taxon>
    </lineage>
</organism>
<keyword evidence="3" id="KW-1185">Reference proteome</keyword>
<name>F5ZBH1_ALTNA</name>
<dbReference type="PANTHER" id="PTHR38592:SF3">
    <property type="entry name" value="BLL4819 PROTEIN"/>
    <property type="match status" value="1"/>
</dbReference>
<evidence type="ECO:0000256" key="1">
    <source>
        <dbReference type="SAM" id="Phobius"/>
    </source>
</evidence>
<evidence type="ECO:0000313" key="2">
    <source>
        <dbReference type="EMBL" id="AEF03628.1"/>
    </source>
</evidence>
<dbReference type="AlphaFoldDB" id="F5ZBH1"/>